<dbReference type="CDD" id="cd12164">
    <property type="entry name" value="GDH_like_2"/>
    <property type="match status" value="1"/>
</dbReference>
<sequence length="295" mass="32396">MSIAVVITDRNTDDLCAHLRRHLPDVNIQVFPDITDPQAVRLAVLWAHPPGITAGMNNLQAVTSMGAGMDHIDADTTILQELPRWRIVTPVLKQNMAQYVLTHVLHRHRHVAAYRTQQSAAVWKVLEIEQPMPTIGFLGLGELGAFVANQCAALGFNTVAWTRSQQHPVHPCYHGESGLQRVCAASDYLVVLLPLNTQTRHIINRRTLAWCRTGATLINVARGAHVHEEAVLQALDSGLLSHAVLDVFDNEPLPAGHAFWTHPGITLTPHSSARSDVAQTAETIIGQYRSLPEPG</sequence>
<protein>
    <submittedName>
        <fullName evidence="4">2-hydroxyacid dehydrogenase</fullName>
    </submittedName>
</protein>
<keyword evidence="2" id="KW-0520">NAD</keyword>
<dbReference type="SUPFAM" id="SSF51735">
    <property type="entry name" value="NAD(P)-binding Rossmann-fold domains"/>
    <property type="match status" value="1"/>
</dbReference>
<feature type="domain" description="D-isomer specific 2-hydroxyacid dehydrogenase NAD-binding" evidence="3">
    <location>
        <begin position="102"/>
        <end position="271"/>
    </location>
</feature>
<evidence type="ECO:0000313" key="5">
    <source>
        <dbReference type="Proteomes" id="UP001595533"/>
    </source>
</evidence>
<comment type="caution">
    <text evidence="4">The sequence shown here is derived from an EMBL/GenBank/DDBJ whole genome shotgun (WGS) entry which is preliminary data.</text>
</comment>
<name>A0ABV7J4I2_9GAMM</name>
<dbReference type="SUPFAM" id="SSF52283">
    <property type="entry name" value="Formate/glycerate dehydrogenase catalytic domain-like"/>
    <property type="match status" value="1"/>
</dbReference>
<keyword evidence="5" id="KW-1185">Reference proteome</keyword>
<dbReference type="PANTHER" id="PTHR43333:SF1">
    <property type="entry name" value="D-ISOMER SPECIFIC 2-HYDROXYACID DEHYDROGENASE NAD-BINDING DOMAIN-CONTAINING PROTEIN"/>
    <property type="match status" value="1"/>
</dbReference>
<organism evidence="4 5">
    <name type="scientific">Marinicella sediminis</name>
    <dbReference type="NCBI Taxonomy" id="1792834"/>
    <lineage>
        <taxon>Bacteria</taxon>
        <taxon>Pseudomonadati</taxon>
        <taxon>Pseudomonadota</taxon>
        <taxon>Gammaproteobacteria</taxon>
        <taxon>Lysobacterales</taxon>
        <taxon>Marinicellaceae</taxon>
        <taxon>Marinicella</taxon>
    </lineage>
</organism>
<proteinExistence type="predicted"/>
<accession>A0ABV7J4I2</accession>
<dbReference type="InterPro" id="IPR006140">
    <property type="entry name" value="D-isomer_DH_NAD-bd"/>
</dbReference>
<evidence type="ECO:0000256" key="2">
    <source>
        <dbReference type="ARBA" id="ARBA00023027"/>
    </source>
</evidence>
<reference evidence="5" key="1">
    <citation type="journal article" date="2019" name="Int. J. Syst. Evol. Microbiol.">
        <title>The Global Catalogue of Microorganisms (GCM) 10K type strain sequencing project: providing services to taxonomists for standard genome sequencing and annotation.</title>
        <authorList>
            <consortium name="The Broad Institute Genomics Platform"/>
            <consortium name="The Broad Institute Genome Sequencing Center for Infectious Disease"/>
            <person name="Wu L."/>
            <person name="Ma J."/>
        </authorList>
    </citation>
    <scope>NUCLEOTIDE SEQUENCE [LARGE SCALE GENOMIC DNA]</scope>
    <source>
        <strain evidence="5">KCTC 42953</strain>
    </source>
</reference>
<dbReference type="Pfam" id="PF02826">
    <property type="entry name" value="2-Hacid_dh_C"/>
    <property type="match status" value="1"/>
</dbReference>
<dbReference type="PANTHER" id="PTHR43333">
    <property type="entry name" value="2-HACID_DH_C DOMAIN-CONTAINING PROTEIN"/>
    <property type="match status" value="1"/>
</dbReference>
<evidence type="ECO:0000259" key="3">
    <source>
        <dbReference type="Pfam" id="PF02826"/>
    </source>
</evidence>
<dbReference type="RefSeq" id="WP_077409710.1">
    <property type="nucleotide sequence ID" value="NZ_JBHRTS010000001.1"/>
</dbReference>
<dbReference type="Gene3D" id="3.40.50.720">
    <property type="entry name" value="NAD(P)-binding Rossmann-like Domain"/>
    <property type="match status" value="2"/>
</dbReference>
<dbReference type="InterPro" id="IPR036291">
    <property type="entry name" value="NAD(P)-bd_dom_sf"/>
</dbReference>
<dbReference type="EMBL" id="JBHRTS010000001">
    <property type="protein sequence ID" value="MFC3193055.1"/>
    <property type="molecule type" value="Genomic_DNA"/>
</dbReference>
<dbReference type="Proteomes" id="UP001595533">
    <property type="component" value="Unassembled WGS sequence"/>
</dbReference>
<gene>
    <name evidence="4" type="ORF">ACFODZ_02260</name>
</gene>
<evidence type="ECO:0000313" key="4">
    <source>
        <dbReference type="EMBL" id="MFC3193055.1"/>
    </source>
</evidence>
<evidence type="ECO:0000256" key="1">
    <source>
        <dbReference type="ARBA" id="ARBA00023002"/>
    </source>
</evidence>
<keyword evidence="1" id="KW-0560">Oxidoreductase</keyword>